<keyword evidence="2" id="KW-1185">Reference proteome</keyword>
<organism evidence="1 2">
    <name type="scientific">Vaccinium darrowii</name>
    <dbReference type="NCBI Taxonomy" id="229202"/>
    <lineage>
        <taxon>Eukaryota</taxon>
        <taxon>Viridiplantae</taxon>
        <taxon>Streptophyta</taxon>
        <taxon>Embryophyta</taxon>
        <taxon>Tracheophyta</taxon>
        <taxon>Spermatophyta</taxon>
        <taxon>Magnoliopsida</taxon>
        <taxon>eudicotyledons</taxon>
        <taxon>Gunneridae</taxon>
        <taxon>Pentapetalae</taxon>
        <taxon>asterids</taxon>
        <taxon>Ericales</taxon>
        <taxon>Ericaceae</taxon>
        <taxon>Vaccinioideae</taxon>
        <taxon>Vaccinieae</taxon>
        <taxon>Vaccinium</taxon>
    </lineage>
</organism>
<sequence length="1059" mass="120184">MDTWQFIGYGKGEGKGTEDPKPVLEQNLQFSRAPPVQVLSFLMAGTIAAIGAVTGAVGATAGVVQAVAQAKPVFWDPLKATLSDDVEEIHDALNEAVRVLGSVRKDFETEVDQNRTRVPSRIYVEWIRRVIEIEGQFQDLIAEYNKETKEETSIWFLSPCPNFREEMKKMHKKVINLLRESYDIRDKMLVDCAPEPVIKRKGPDVKKFETLRKPLGKILDWLKRNNVKGIGIHGTVGIGKTTVLLNLNNNDQVAKMFDIVIWLTVSKEGGKENLRREHLQHTIAQRLKLTMAGTSNADEVAQRIFTELKEQKYLLLLDDVKEYLNLSEIGIPYSNNGSKIVLTTRLRAVCKSMVDKAIKVAYLSQDEAWKMFQDVLGSEKLLQDLRIGPLAWQVCRECGGLPLLIEKVANTFKLKNTESLWSDGLNSWRMWPSQECKGIRDMYELLRFCYNELGDDRYKQCFLYGALYPEESDINIDSLLECWAAEDLLGYGNDARKVRVMMGDLILTHLMNVSLLEEGKSHYHVTMHKFIRQVALYISEDNPECKHLVETNKEIREPPDEESWSEKNRISLGDNDLDRLPDSPNCSMLSTLFLQKNFGLEIIPPAFFEHMTNLRVLDLSHTGITSLPLSLSILISLKVLHLNNCTQLVELPSHIVELVHLESLDIHGSGVTCIPPHIEKLIFLKRLWVSFGNCNNNQGVSFNYDMISKLSRLEELAVDVKSPEQWTNEVVENVMKEVATLKKFKRLKVCFSNRVVDVIEIAPMTVRILVPEARILTSYIKRSSWGAVRKIGPFRFCIGGQNSEFCQNPNFVIYKKYFKYCNGAGSNTPILEVLAEAEGFELVNHKDIKQLSDFGTANMNRIQGCLIEGCDAIESIMDTVGSVLLPNLEQLFVKNLPMLRSIWKEGPLQPGSLTKLTTLVLSNCRILDNVFPLGAIQKLCEIRYLKVEKCNEIEEIIPEADAVGNLLVLPKLEALILLDMGKLRSICAIQSLEWPSLEKLEIFKCPGLCRLPFNEGNSANLEHIEAEQEWWGALQWQNQEDKEGLQKLCIFRSCNNQAP</sequence>
<accession>A0ACB7WWM5</accession>
<comment type="caution">
    <text evidence="1">The sequence shown here is derived from an EMBL/GenBank/DDBJ whole genome shotgun (WGS) entry which is preliminary data.</text>
</comment>
<evidence type="ECO:0000313" key="1">
    <source>
        <dbReference type="EMBL" id="KAH7832804.1"/>
    </source>
</evidence>
<proteinExistence type="predicted"/>
<reference evidence="1 2" key="1">
    <citation type="journal article" date="2021" name="Hortic Res">
        <title>High-quality reference genome and annotation aids understanding of berry development for evergreen blueberry (Vaccinium darrowii).</title>
        <authorList>
            <person name="Yu J."/>
            <person name="Hulse-Kemp A.M."/>
            <person name="Babiker E."/>
            <person name="Staton M."/>
        </authorList>
    </citation>
    <scope>NUCLEOTIDE SEQUENCE [LARGE SCALE GENOMIC DNA]</scope>
    <source>
        <strain evidence="2">cv. NJ 8807/NJ 8810</strain>
        <tissue evidence="1">Young leaf</tissue>
    </source>
</reference>
<protein>
    <submittedName>
        <fullName evidence="1">Uncharacterized protein</fullName>
    </submittedName>
</protein>
<dbReference type="Proteomes" id="UP000828048">
    <property type="component" value="Chromosome 2"/>
</dbReference>
<dbReference type="EMBL" id="CM037152">
    <property type="protein sequence ID" value="KAH7832804.1"/>
    <property type="molecule type" value="Genomic_DNA"/>
</dbReference>
<name>A0ACB7WWM5_9ERIC</name>
<gene>
    <name evidence="1" type="ORF">Vadar_000121</name>
</gene>
<evidence type="ECO:0000313" key="2">
    <source>
        <dbReference type="Proteomes" id="UP000828048"/>
    </source>
</evidence>